<sequence length="394" mass="43958">MVEHEILLSVTDDADTQRWLDRALEDNWRLEDVSRADLGRVLRLLEATGAQIALVEVVEADINQSLAVITALTNARPWVTVIAVCRSTDQELLLQCMRAGARDCIIMGGDTAEMRDRLRRHQLIRPSSWGEGLKSKIRNLVLVAGADPLVDTAFFTQNLALAMGRHEPDKSFLAIDIESHRESVFYLDARSDFDLNHLLSSPDTLDRALIDTALEEYRPGVRLLRGGLGKGDVLGDRGADLFIALNRLMGMFDKVLLNIGSRHHHAWVRTLGVHADHVLLMLHPQVEQVHQVREQVMNWRPYLSGNSNLQLVLDGHETQLPPSVEEVAEATGASVAGALPMDWKHRLEAINLGQPIQDVAPKSAYNRKMDQLVMTLGGVQSGGAGRRFWPWKRA</sequence>
<gene>
    <name evidence="2" type="ORF">S7S_00470</name>
</gene>
<dbReference type="Pfam" id="PF16968">
    <property type="entry name" value="TadZ_N"/>
    <property type="match status" value="1"/>
</dbReference>
<evidence type="ECO:0000259" key="1">
    <source>
        <dbReference type="Pfam" id="PF16968"/>
    </source>
</evidence>
<dbReference type="SUPFAM" id="SSF52540">
    <property type="entry name" value="P-loop containing nucleoside triphosphate hydrolases"/>
    <property type="match status" value="1"/>
</dbReference>
<dbReference type="SUPFAM" id="SSF52172">
    <property type="entry name" value="CheY-like"/>
    <property type="match status" value="1"/>
</dbReference>
<dbReference type="Proteomes" id="UP000006764">
    <property type="component" value="Chromosome"/>
</dbReference>
<dbReference type="RefSeq" id="WP_041025835.1">
    <property type="nucleotide sequence ID" value="NZ_CP004387.1"/>
</dbReference>
<evidence type="ECO:0000313" key="3">
    <source>
        <dbReference type="Proteomes" id="UP000006764"/>
    </source>
</evidence>
<name>A0A0B4XIY1_9GAMM</name>
<dbReference type="OrthoDB" id="5813333at2"/>
<keyword evidence="3" id="KW-1185">Reference proteome</keyword>
<dbReference type="Gene3D" id="3.40.50.2300">
    <property type="match status" value="1"/>
</dbReference>
<reference evidence="2 3" key="1">
    <citation type="journal article" date="2012" name="J. Bacteriol.">
        <title>Genome sequence of an alkane-degrading bacterium, Alcanivorax pacificus type strain W11-5, isolated from deep sea sediment.</title>
        <authorList>
            <person name="Lai Q."/>
            <person name="Shao Z."/>
        </authorList>
    </citation>
    <scope>NUCLEOTIDE SEQUENCE [LARGE SCALE GENOMIC DNA]</scope>
    <source>
        <strain evidence="2 3">W11-5</strain>
    </source>
</reference>
<dbReference type="InterPro" id="IPR027417">
    <property type="entry name" value="P-loop_NTPase"/>
</dbReference>
<proteinExistence type="predicted"/>
<dbReference type="InterPro" id="IPR031580">
    <property type="entry name" value="TadZ_N"/>
</dbReference>
<feature type="domain" description="Pilus assembly protein TadZ N-terminal" evidence="1">
    <location>
        <begin position="9"/>
        <end position="121"/>
    </location>
</feature>
<evidence type="ECO:0000313" key="2">
    <source>
        <dbReference type="EMBL" id="AJD46518.1"/>
    </source>
</evidence>
<dbReference type="InterPro" id="IPR011006">
    <property type="entry name" value="CheY-like_superfamily"/>
</dbReference>
<dbReference type="HOGENOM" id="CLU_043017_0_0_6"/>
<dbReference type="Gene3D" id="3.40.50.300">
    <property type="entry name" value="P-loop containing nucleotide triphosphate hydrolases"/>
    <property type="match status" value="1"/>
</dbReference>
<organism evidence="2 3">
    <name type="scientific">Isoalcanivorax pacificus W11-5</name>
    <dbReference type="NCBI Taxonomy" id="391936"/>
    <lineage>
        <taxon>Bacteria</taxon>
        <taxon>Pseudomonadati</taxon>
        <taxon>Pseudomonadota</taxon>
        <taxon>Gammaproteobacteria</taxon>
        <taxon>Oceanospirillales</taxon>
        <taxon>Alcanivoracaceae</taxon>
        <taxon>Isoalcanivorax</taxon>
    </lineage>
</organism>
<accession>A0A0B4XIY1</accession>
<dbReference type="EMBL" id="CP004387">
    <property type="protein sequence ID" value="AJD46518.1"/>
    <property type="molecule type" value="Genomic_DNA"/>
</dbReference>
<protein>
    <recommendedName>
        <fullName evidence="1">Pilus assembly protein TadZ N-terminal domain-containing protein</fullName>
    </recommendedName>
</protein>
<dbReference type="STRING" id="391936.S7S_00470"/>
<dbReference type="AlphaFoldDB" id="A0A0B4XIY1"/>
<dbReference type="KEGG" id="apac:S7S_00470"/>